<dbReference type="PRINTS" id="PR00412">
    <property type="entry name" value="EPOXHYDRLASE"/>
</dbReference>
<dbReference type="PANTHER" id="PTHR43194">
    <property type="entry name" value="HYDROLASE ALPHA/BETA FOLD FAMILY"/>
    <property type="match status" value="1"/>
</dbReference>
<dbReference type="SUPFAM" id="SSF53474">
    <property type="entry name" value="alpha/beta-Hydrolases"/>
    <property type="match status" value="1"/>
</dbReference>
<evidence type="ECO:0000313" key="3">
    <source>
        <dbReference type="EMBL" id="MFA1773735.1"/>
    </source>
</evidence>
<feature type="domain" description="AB hydrolase-1" evidence="1">
    <location>
        <begin position="35"/>
        <end position="274"/>
    </location>
</feature>
<evidence type="ECO:0000313" key="2">
    <source>
        <dbReference type="EMBL" id="KAA6434226.1"/>
    </source>
</evidence>
<dbReference type="InterPro" id="IPR000639">
    <property type="entry name" value="Epox_hydrolase-like"/>
</dbReference>
<reference evidence="3 5" key="3">
    <citation type="submission" date="2024-08" db="EMBL/GenBank/DDBJ databases">
        <authorList>
            <person name="Wei W."/>
        </authorList>
    </citation>
    <scope>NUCLEOTIDE SEQUENCE [LARGE SCALE GENOMIC DNA]</scope>
    <source>
        <strain evidence="3 5">XU2</strain>
    </source>
</reference>
<dbReference type="PANTHER" id="PTHR43194:SF2">
    <property type="entry name" value="PEROXISOMAL MEMBRANE PROTEIN LPX1"/>
    <property type="match status" value="1"/>
</dbReference>
<proteinExistence type="predicted"/>
<evidence type="ECO:0000313" key="4">
    <source>
        <dbReference type="Proteomes" id="UP000323866"/>
    </source>
</evidence>
<dbReference type="InterPro" id="IPR029058">
    <property type="entry name" value="AB_hydrolase_fold"/>
</dbReference>
<name>A0A5M8QHH7_9BACT</name>
<dbReference type="RefSeq" id="WP_149098170.1">
    <property type="nucleotide sequence ID" value="NZ_BMMG01000003.1"/>
</dbReference>
<dbReference type="Proteomes" id="UP001570846">
    <property type="component" value="Unassembled WGS sequence"/>
</dbReference>
<protein>
    <submittedName>
        <fullName evidence="2">Alpha/beta fold hydrolase</fullName>
    </submittedName>
</protein>
<dbReference type="AlphaFoldDB" id="A0A5M8QHH7"/>
<dbReference type="InterPro" id="IPR050228">
    <property type="entry name" value="Carboxylesterase_BioH"/>
</dbReference>
<evidence type="ECO:0000313" key="5">
    <source>
        <dbReference type="Proteomes" id="UP001570846"/>
    </source>
</evidence>
<dbReference type="EMBL" id="JBGOGF010000016">
    <property type="protein sequence ID" value="MFA1773735.1"/>
    <property type="molecule type" value="Genomic_DNA"/>
</dbReference>
<dbReference type="Pfam" id="PF00561">
    <property type="entry name" value="Abhydrolase_1"/>
    <property type="match status" value="1"/>
</dbReference>
<sequence length="290" mass="33467">MERPDTLDQTAYPFASHYFSQPAGEQHYIVEGEGPPLLFVHGTPTWSFLWRNQIKALSNHYSCIAVDHLGFGLSAKPLHFSYSLQEHSQNLARLVNHLQLTEVTLVVHDFGGPIGLGWAVQNPEKVARIIILNSWMWPLTQEKRMMQASRFFGSAIGKFIYQQFKFSPQVLLPQAFYQKKKLTKKLHQQYLLPFQKKQDLLGTWHFAKALRQESPFFEEINRQKVFLKEKPALVLWGTEDQLIPASFLEKWQEAFPQAEIKTIKAGHFLQEEAPEEVTGKISEFLKGTTL</sequence>
<dbReference type="PRINTS" id="PR00111">
    <property type="entry name" value="ABHYDROLASE"/>
</dbReference>
<keyword evidence="5" id="KW-1185">Reference proteome</keyword>
<dbReference type="Gene3D" id="3.40.50.1820">
    <property type="entry name" value="alpha/beta hydrolase"/>
    <property type="match status" value="1"/>
</dbReference>
<reference evidence="2 4" key="1">
    <citation type="submission" date="2019-07" db="EMBL/GenBank/DDBJ databases">
        <authorList>
            <person name="Qu J.-H."/>
        </authorList>
    </citation>
    <scope>NUCLEOTIDE SEQUENCE [LARGE SCALE GENOMIC DNA]</scope>
    <source>
        <strain evidence="2 4">MDT1-10-3</strain>
    </source>
</reference>
<dbReference type="OrthoDB" id="9799612at2"/>
<evidence type="ECO:0000259" key="1">
    <source>
        <dbReference type="Pfam" id="PF00561"/>
    </source>
</evidence>
<dbReference type="GO" id="GO:0016787">
    <property type="term" value="F:hydrolase activity"/>
    <property type="evidence" value="ECO:0007669"/>
    <property type="project" value="UniProtKB-KW"/>
</dbReference>
<comment type="caution">
    <text evidence="2">The sequence shown here is derived from an EMBL/GenBank/DDBJ whole genome shotgun (WGS) entry which is preliminary data.</text>
</comment>
<dbReference type="EMBL" id="VKKZ01000020">
    <property type="protein sequence ID" value="KAA6434226.1"/>
    <property type="molecule type" value="Genomic_DNA"/>
</dbReference>
<keyword evidence="2" id="KW-0378">Hydrolase</keyword>
<dbReference type="Proteomes" id="UP000323866">
    <property type="component" value="Unassembled WGS sequence"/>
</dbReference>
<dbReference type="InterPro" id="IPR000073">
    <property type="entry name" value="AB_hydrolase_1"/>
</dbReference>
<accession>A0A5M8QHH7</accession>
<reference evidence="2 4" key="2">
    <citation type="submission" date="2019-09" db="EMBL/GenBank/DDBJ databases">
        <title>A bacterium isolated from glacier soil.</title>
        <authorList>
            <person name="Liu Q."/>
        </authorList>
    </citation>
    <scope>NUCLEOTIDE SEQUENCE [LARGE SCALE GENOMIC DNA]</scope>
    <source>
        <strain evidence="2 4">MDT1-10-3</strain>
    </source>
</reference>
<organism evidence="2 4">
    <name type="scientific">Rufibacter glacialis</name>
    <dbReference type="NCBI Taxonomy" id="1259555"/>
    <lineage>
        <taxon>Bacteria</taxon>
        <taxon>Pseudomonadati</taxon>
        <taxon>Bacteroidota</taxon>
        <taxon>Cytophagia</taxon>
        <taxon>Cytophagales</taxon>
        <taxon>Hymenobacteraceae</taxon>
        <taxon>Rufibacter</taxon>
    </lineage>
</organism>
<gene>
    <name evidence="3" type="ORF">ACD591_20715</name>
    <name evidence="2" type="ORF">FOE74_08435</name>
</gene>